<dbReference type="STRING" id="933852.A0A0C2XJR7"/>
<feature type="domain" description="F-box" evidence="1">
    <location>
        <begin position="13"/>
        <end position="63"/>
    </location>
</feature>
<dbReference type="AlphaFoldDB" id="A0A0C2XJR7"/>
<reference evidence="2 3" key="1">
    <citation type="submission" date="2014-04" db="EMBL/GenBank/DDBJ databases">
        <authorList>
            <consortium name="DOE Joint Genome Institute"/>
            <person name="Kuo A."/>
            <person name="Zuccaro A."/>
            <person name="Kohler A."/>
            <person name="Nagy L.G."/>
            <person name="Floudas D."/>
            <person name="Copeland A."/>
            <person name="Barry K.W."/>
            <person name="Cichocki N."/>
            <person name="Veneault-Fourrey C."/>
            <person name="LaButti K."/>
            <person name="Lindquist E.A."/>
            <person name="Lipzen A."/>
            <person name="Lundell T."/>
            <person name="Morin E."/>
            <person name="Murat C."/>
            <person name="Sun H."/>
            <person name="Tunlid A."/>
            <person name="Henrissat B."/>
            <person name="Grigoriev I.V."/>
            <person name="Hibbett D.S."/>
            <person name="Martin F."/>
            <person name="Nordberg H.P."/>
            <person name="Cantor M.N."/>
            <person name="Hua S.X."/>
        </authorList>
    </citation>
    <scope>NUCLEOTIDE SEQUENCE [LARGE SCALE GENOMIC DNA]</scope>
    <source>
        <strain evidence="2 3">MAFF 305830</strain>
    </source>
</reference>
<evidence type="ECO:0000259" key="1">
    <source>
        <dbReference type="PROSITE" id="PS50181"/>
    </source>
</evidence>
<sequence>ALEKEAEVQRAWIAPIRKLPIEILAEIFVHCSSLSELAPVTVSEVCRFWRQVILATPQAWCLIHFGHKKGRN</sequence>
<accession>A0A0C2XJR7</accession>
<dbReference type="InterPro" id="IPR001810">
    <property type="entry name" value="F-box_dom"/>
</dbReference>
<dbReference type="EMBL" id="KN824289">
    <property type="protein sequence ID" value="KIM29292.1"/>
    <property type="molecule type" value="Genomic_DNA"/>
</dbReference>
<organism evidence="2 3">
    <name type="scientific">Serendipita vermifera MAFF 305830</name>
    <dbReference type="NCBI Taxonomy" id="933852"/>
    <lineage>
        <taxon>Eukaryota</taxon>
        <taxon>Fungi</taxon>
        <taxon>Dikarya</taxon>
        <taxon>Basidiomycota</taxon>
        <taxon>Agaricomycotina</taxon>
        <taxon>Agaricomycetes</taxon>
        <taxon>Sebacinales</taxon>
        <taxon>Serendipitaceae</taxon>
        <taxon>Serendipita</taxon>
    </lineage>
</organism>
<evidence type="ECO:0000313" key="2">
    <source>
        <dbReference type="EMBL" id="KIM29292.1"/>
    </source>
</evidence>
<reference evidence="3" key="2">
    <citation type="submission" date="2015-01" db="EMBL/GenBank/DDBJ databases">
        <title>Evolutionary Origins and Diversification of the Mycorrhizal Mutualists.</title>
        <authorList>
            <consortium name="DOE Joint Genome Institute"/>
            <consortium name="Mycorrhizal Genomics Consortium"/>
            <person name="Kohler A."/>
            <person name="Kuo A."/>
            <person name="Nagy L.G."/>
            <person name="Floudas D."/>
            <person name="Copeland A."/>
            <person name="Barry K.W."/>
            <person name="Cichocki N."/>
            <person name="Veneault-Fourrey C."/>
            <person name="LaButti K."/>
            <person name="Lindquist E.A."/>
            <person name="Lipzen A."/>
            <person name="Lundell T."/>
            <person name="Morin E."/>
            <person name="Murat C."/>
            <person name="Riley R."/>
            <person name="Ohm R."/>
            <person name="Sun H."/>
            <person name="Tunlid A."/>
            <person name="Henrissat B."/>
            <person name="Grigoriev I.V."/>
            <person name="Hibbett D.S."/>
            <person name="Martin F."/>
        </authorList>
    </citation>
    <scope>NUCLEOTIDE SEQUENCE [LARGE SCALE GENOMIC DNA]</scope>
    <source>
        <strain evidence="3">MAFF 305830</strain>
    </source>
</reference>
<dbReference type="Gene3D" id="1.20.1280.50">
    <property type="match status" value="1"/>
</dbReference>
<dbReference type="InterPro" id="IPR036047">
    <property type="entry name" value="F-box-like_dom_sf"/>
</dbReference>
<feature type="non-terminal residue" evidence="2">
    <location>
        <position position="1"/>
    </location>
</feature>
<dbReference type="Proteomes" id="UP000054097">
    <property type="component" value="Unassembled WGS sequence"/>
</dbReference>
<gene>
    <name evidence="2" type="ORF">M408DRAFT_52998</name>
</gene>
<dbReference type="HOGENOM" id="CLU_018544_3_3_1"/>
<feature type="non-terminal residue" evidence="2">
    <location>
        <position position="72"/>
    </location>
</feature>
<dbReference type="Pfam" id="PF12937">
    <property type="entry name" value="F-box-like"/>
    <property type="match status" value="1"/>
</dbReference>
<proteinExistence type="predicted"/>
<protein>
    <recommendedName>
        <fullName evidence="1">F-box domain-containing protein</fullName>
    </recommendedName>
</protein>
<dbReference type="SUPFAM" id="SSF81383">
    <property type="entry name" value="F-box domain"/>
    <property type="match status" value="1"/>
</dbReference>
<name>A0A0C2XJR7_SERVB</name>
<dbReference type="PROSITE" id="PS50181">
    <property type="entry name" value="FBOX"/>
    <property type="match status" value="1"/>
</dbReference>
<dbReference type="OrthoDB" id="3229088at2759"/>
<keyword evidence="3" id="KW-1185">Reference proteome</keyword>
<evidence type="ECO:0000313" key="3">
    <source>
        <dbReference type="Proteomes" id="UP000054097"/>
    </source>
</evidence>